<dbReference type="InterPro" id="IPR007019">
    <property type="entry name" value="SURF6"/>
</dbReference>
<feature type="compositionally biased region" description="Polar residues" evidence="4">
    <location>
        <begin position="83"/>
        <end position="94"/>
    </location>
</feature>
<reference evidence="7 8" key="1">
    <citation type="submission" date="2024-01" db="EMBL/GenBank/DDBJ databases">
        <title>The genomes of 5 underutilized Papilionoideae crops provide insights into root nodulation and disease resistanc.</title>
        <authorList>
            <person name="Yuan L."/>
        </authorList>
    </citation>
    <scope>NUCLEOTIDE SEQUENCE [LARGE SCALE GENOMIC DNA]</scope>
    <source>
        <strain evidence="7">ZHUSHIDOU_FW_LH</strain>
        <tissue evidence="7">Leaf</tissue>
    </source>
</reference>
<feature type="region of interest" description="Disordered" evidence="4">
    <location>
        <begin position="357"/>
        <end position="376"/>
    </location>
</feature>
<feature type="domain" description="Ribosomal RNA-processing protein 14/surfeit locus protein 6 C-terminal" evidence="5">
    <location>
        <begin position="138"/>
        <end position="310"/>
    </location>
</feature>
<keyword evidence="3" id="KW-0539">Nucleus</keyword>
<dbReference type="PANTHER" id="PTHR14369:SF0">
    <property type="entry name" value="SURFEIT LOCUS PROTEIN 6"/>
    <property type="match status" value="1"/>
</dbReference>
<comment type="subcellular location">
    <subcellularLocation>
        <location evidence="1">Nucleus</location>
    </subcellularLocation>
</comment>
<dbReference type="GO" id="GO:0042273">
    <property type="term" value="P:ribosomal large subunit biogenesis"/>
    <property type="evidence" value="ECO:0007669"/>
    <property type="project" value="TreeGrafter"/>
</dbReference>
<evidence type="ECO:0000259" key="5">
    <source>
        <dbReference type="Pfam" id="PF04935"/>
    </source>
</evidence>
<dbReference type="GO" id="GO:0042274">
    <property type="term" value="P:ribosomal small subunit biogenesis"/>
    <property type="evidence" value="ECO:0007669"/>
    <property type="project" value="TreeGrafter"/>
</dbReference>
<dbReference type="GO" id="GO:0003677">
    <property type="term" value="F:DNA binding"/>
    <property type="evidence" value="ECO:0007669"/>
    <property type="project" value="TreeGrafter"/>
</dbReference>
<evidence type="ECO:0000256" key="1">
    <source>
        <dbReference type="ARBA" id="ARBA00004123"/>
    </source>
</evidence>
<feature type="compositionally biased region" description="Basic and acidic residues" evidence="4">
    <location>
        <begin position="366"/>
        <end position="376"/>
    </location>
</feature>
<comment type="caution">
    <text evidence="7">The sequence shown here is derived from an EMBL/GenBank/DDBJ whole genome shotgun (WGS) entry which is preliminary data.</text>
</comment>
<organism evidence="7 8">
    <name type="scientific">Crotalaria pallida</name>
    <name type="common">Smooth rattlebox</name>
    <name type="synonym">Crotalaria striata</name>
    <dbReference type="NCBI Taxonomy" id="3830"/>
    <lineage>
        <taxon>Eukaryota</taxon>
        <taxon>Viridiplantae</taxon>
        <taxon>Streptophyta</taxon>
        <taxon>Embryophyta</taxon>
        <taxon>Tracheophyta</taxon>
        <taxon>Spermatophyta</taxon>
        <taxon>Magnoliopsida</taxon>
        <taxon>eudicotyledons</taxon>
        <taxon>Gunneridae</taxon>
        <taxon>Pentapetalae</taxon>
        <taxon>rosids</taxon>
        <taxon>fabids</taxon>
        <taxon>Fabales</taxon>
        <taxon>Fabaceae</taxon>
        <taxon>Papilionoideae</taxon>
        <taxon>50 kb inversion clade</taxon>
        <taxon>genistoids sensu lato</taxon>
        <taxon>core genistoids</taxon>
        <taxon>Crotalarieae</taxon>
        <taxon>Crotalaria</taxon>
    </lineage>
</organism>
<evidence type="ECO:0000256" key="2">
    <source>
        <dbReference type="ARBA" id="ARBA00005904"/>
    </source>
</evidence>
<dbReference type="Pfam" id="PF15459">
    <property type="entry name" value="RRP14"/>
    <property type="match status" value="1"/>
</dbReference>
<proteinExistence type="inferred from homology"/>
<feature type="region of interest" description="Disordered" evidence="4">
    <location>
        <begin position="55"/>
        <end position="113"/>
    </location>
</feature>
<feature type="compositionally biased region" description="Basic and acidic residues" evidence="4">
    <location>
        <begin position="211"/>
        <end position="240"/>
    </location>
</feature>
<dbReference type="GO" id="GO:0003723">
    <property type="term" value="F:RNA binding"/>
    <property type="evidence" value="ECO:0007669"/>
    <property type="project" value="TreeGrafter"/>
</dbReference>
<evidence type="ECO:0000256" key="3">
    <source>
        <dbReference type="ARBA" id="ARBA00023242"/>
    </source>
</evidence>
<feature type="region of interest" description="Disordered" evidence="4">
    <location>
        <begin position="126"/>
        <end position="311"/>
    </location>
</feature>
<comment type="similarity">
    <text evidence="2">Belongs to the SURF6 family.</text>
</comment>
<dbReference type="EMBL" id="JAYWIO010000004">
    <property type="protein sequence ID" value="KAK7265985.1"/>
    <property type="molecule type" value="Genomic_DNA"/>
</dbReference>
<evidence type="ECO:0000259" key="6">
    <source>
        <dbReference type="Pfam" id="PF15459"/>
    </source>
</evidence>
<feature type="compositionally biased region" description="Basic and acidic residues" evidence="4">
    <location>
        <begin position="65"/>
        <end position="81"/>
    </location>
</feature>
<sequence length="376" mass="43376">MKTKKKEKSLAEGSTDIECVIHDHTLFFDNLIDLIPAKFYLPADEDKPWFHGLSKAAKANKKKQTKENIKKSRRDRLDPDKPPTTTLDLLNQSLGKEKTNDKEKLQGDDRSATYEQLRQRLHRKLEEFRADRICANPEEKAKKREDRDARRGYLDKKRKRDDGIEESKSAPDELAEKVKQDAAEASKELVFGHVKLTNDQVQGKKRKVSKHKELERAKRLEEEKKKDPEKGEAIAKKESWKAAMSRASGVKVHDDPKLIQKSIQKGKKRQQKNAEKWNDRIQTRDQLKAEKQKKRSDNLAERSHQKKMRKIAKREKKLLRPGFEGRKEGFINVERTEAEGEGVGLIERIGIASEFLSSPSQTNKLDLSESDRGGKV</sequence>
<protein>
    <submittedName>
        <fullName evidence="7">Uncharacterized protein</fullName>
    </submittedName>
</protein>
<keyword evidence="8" id="KW-1185">Reference proteome</keyword>
<name>A0AAN9F0A6_CROPI</name>
<accession>A0AAN9F0A6</accession>
<dbReference type="PANTHER" id="PTHR14369">
    <property type="entry name" value="SURFEIT LOCUS PROTEIN 6"/>
    <property type="match status" value="1"/>
</dbReference>
<evidence type="ECO:0000313" key="8">
    <source>
        <dbReference type="Proteomes" id="UP001372338"/>
    </source>
</evidence>
<feature type="compositionally biased region" description="Basic and acidic residues" evidence="4">
    <location>
        <begin position="272"/>
        <end position="303"/>
    </location>
</feature>
<evidence type="ECO:0000313" key="7">
    <source>
        <dbReference type="EMBL" id="KAK7265985.1"/>
    </source>
</evidence>
<dbReference type="GO" id="GO:0005730">
    <property type="term" value="C:nucleolus"/>
    <property type="evidence" value="ECO:0007669"/>
    <property type="project" value="TreeGrafter"/>
</dbReference>
<dbReference type="InterPro" id="IPR029188">
    <property type="entry name" value="Rrp14_N"/>
</dbReference>
<feature type="compositionally biased region" description="Basic and acidic residues" evidence="4">
    <location>
        <begin position="126"/>
        <end position="187"/>
    </location>
</feature>
<dbReference type="Proteomes" id="UP001372338">
    <property type="component" value="Unassembled WGS sequence"/>
</dbReference>
<dbReference type="InterPro" id="IPR029190">
    <property type="entry name" value="Rrp14/SURF6_C"/>
</dbReference>
<gene>
    <name evidence="7" type="ORF">RIF29_18622</name>
</gene>
<evidence type="ECO:0000256" key="4">
    <source>
        <dbReference type="SAM" id="MobiDB-lite"/>
    </source>
</evidence>
<feature type="compositionally biased region" description="Basic and acidic residues" evidence="4">
    <location>
        <begin position="95"/>
        <end position="112"/>
    </location>
</feature>
<feature type="domain" description="Ribosomal RNA-processing protein 14 N-terminal" evidence="6">
    <location>
        <begin position="21"/>
        <end position="80"/>
    </location>
</feature>
<dbReference type="Pfam" id="PF04935">
    <property type="entry name" value="SURF6"/>
    <property type="match status" value="1"/>
</dbReference>
<dbReference type="AlphaFoldDB" id="A0AAN9F0A6"/>